<evidence type="ECO:0000256" key="1">
    <source>
        <dbReference type="ARBA" id="ARBA00004651"/>
    </source>
</evidence>
<evidence type="ECO:0000256" key="6">
    <source>
        <dbReference type="ARBA" id="ARBA00023136"/>
    </source>
</evidence>
<comment type="similarity">
    <text evidence="7">Belongs to the binding-protein-dependent transport system permease family.</text>
</comment>
<feature type="transmembrane region" description="Helical" evidence="7">
    <location>
        <begin position="106"/>
        <end position="127"/>
    </location>
</feature>
<evidence type="ECO:0000256" key="2">
    <source>
        <dbReference type="ARBA" id="ARBA00022448"/>
    </source>
</evidence>
<name>A0A6M5GTR9_9FIRM</name>
<feature type="transmembrane region" description="Helical" evidence="7">
    <location>
        <begin position="262"/>
        <end position="283"/>
    </location>
</feature>
<keyword evidence="2 7" id="KW-0813">Transport</keyword>
<dbReference type="PANTHER" id="PTHR43227:SF7">
    <property type="entry name" value="ARABINOOLIGOSACCHARIDES TRANSPORT SYSTEM PERMEASE PROTEIN ARAP"/>
    <property type="match status" value="1"/>
</dbReference>
<organism evidence="8">
    <name type="scientific">Enterocloster bolteae</name>
    <dbReference type="NCBI Taxonomy" id="208479"/>
    <lineage>
        <taxon>Bacteria</taxon>
        <taxon>Bacillati</taxon>
        <taxon>Bacillota</taxon>
        <taxon>Clostridia</taxon>
        <taxon>Lachnospirales</taxon>
        <taxon>Lachnospiraceae</taxon>
        <taxon>Enterocloster</taxon>
    </lineage>
</organism>
<dbReference type="AlphaFoldDB" id="A0A6M5GTR9"/>
<dbReference type="InterPro" id="IPR035906">
    <property type="entry name" value="MetI-like_sf"/>
</dbReference>
<dbReference type="GO" id="GO:0055085">
    <property type="term" value="P:transmembrane transport"/>
    <property type="evidence" value="ECO:0007669"/>
    <property type="project" value="InterPro"/>
</dbReference>
<sequence>MRRSDKVGYWFVVPAFLFMAMFMFYPVVYNAILSMQHVDVMTLLSKEKEFVLFDNYVKIFKDKMFWNSLKNTFIFTIGSIAFQFGIGFFLAVLFNRESKGFKFMRAVMMVPYIMPATVSAILFKFIFNVSGGIANEALMALGMIKEPIEWLLTGKTAMISVIIGNIWCGIPFNMILLSSGLAGIPTELYESAILDGANIFQKFFYITVPQLRSSIEAILVLGFVYTFRCFEMIYVMTGGGPANGTELMTLLSYRSSFVEFNFSQGAAVANVLFLILFVVGLFYTKMLGREDAS</sequence>
<dbReference type="GO" id="GO:0005886">
    <property type="term" value="C:plasma membrane"/>
    <property type="evidence" value="ECO:0007669"/>
    <property type="project" value="UniProtKB-SubCell"/>
</dbReference>
<reference evidence="8" key="1">
    <citation type="submission" date="2019-11" db="EMBL/GenBank/DDBJ databases">
        <authorList>
            <person name="Feng L."/>
        </authorList>
    </citation>
    <scope>NUCLEOTIDE SEQUENCE</scope>
    <source>
        <strain evidence="8">CbolteaeLFYP116</strain>
    </source>
</reference>
<dbReference type="GeneID" id="23115726"/>
<evidence type="ECO:0000256" key="5">
    <source>
        <dbReference type="ARBA" id="ARBA00022989"/>
    </source>
</evidence>
<feature type="transmembrane region" description="Helical" evidence="7">
    <location>
        <begin position="218"/>
        <end position="242"/>
    </location>
</feature>
<accession>A0A6M5GTR9</accession>
<dbReference type="Pfam" id="PF00528">
    <property type="entry name" value="BPD_transp_1"/>
    <property type="match status" value="1"/>
</dbReference>
<feature type="transmembrane region" description="Helical" evidence="7">
    <location>
        <begin position="73"/>
        <end position="94"/>
    </location>
</feature>
<dbReference type="PROSITE" id="PS50928">
    <property type="entry name" value="ABC_TM1"/>
    <property type="match status" value="1"/>
</dbReference>
<dbReference type="SUPFAM" id="SSF161098">
    <property type="entry name" value="MetI-like"/>
    <property type="match status" value="1"/>
</dbReference>
<dbReference type="EMBL" id="CACRTF010000014">
    <property type="protein sequence ID" value="VYT27578.1"/>
    <property type="molecule type" value="Genomic_DNA"/>
</dbReference>
<keyword evidence="4 7" id="KW-0812">Transmembrane</keyword>
<dbReference type="CDD" id="cd06261">
    <property type="entry name" value="TM_PBP2"/>
    <property type="match status" value="1"/>
</dbReference>
<gene>
    <name evidence="8" type="primary">lacF_5</name>
    <name evidence="8" type="ORF">CBLFYP116_02628</name>
</gene>
<keyword evidence="3" id="KW-1003">Cell membrane</keyword>
<feature type="transmembrane region" description="Helical" evidence="7">
    <location>
        <begin position="147"/>
        <end position="168"/>
    </location>
</feature>
<evidence type="ECO:0000256" key="3">
    <source>
        <dbReference type="ARBA" id="ARBA00022475"/>
    </source>
</evidence>
<dbReference type="Gene3D" id="1.10.3720.10">
    <property type="entry name" value="MetI-like"/>
    <property type="match status" value="1"/>
</dbReference>
<evidence type="ECO:0000256" key="7">
    <source>
        <dbReference type="RuleBase" id="RU363032"/>
    </source>
</evidence>
<dbReference type="RefSeq" id="WP_002577363.1">
    <property type="nucleotide sequence ID" value="NZ_CACRTF010000014.1"/>
</dbReference>
<proteinExistence type="inferred from homology"/>
<dbReference type="InterPro" id="IPR050809">
    <property type="entry name" value="UgpAE/MalFG_permease"/>
</dbReference>
<dbReference type="InterPro" id="IPR000515">
    <property type="entry name" value="MetI-like"/>
</dbReference>
<keyword evidence="6 7" id="KW-0472">Membrane</keyword>
<dbReference type="PANTHER" id="PTHR43227">
    <property type="entry name" value="BLL4140 PROTEIN"/>
    <property type="match status" value="1"/>
</dbReference>
<keyword evidence="5 7" id="KW-1133">Transmembrane helix</keyword>
<protein>
    <submittedName>
        <fullName evidence="8">Lactose transport system permease protein LacF</fullName>
    </submittedName>
</protein>
<evidence type="ECO:0000256" key="4">
    <source>
        <dbReference type="ARBA" id="ARBA00022692"/>
    </source>
</evidence>
<evidence type="ECO:0000313" key="8">
    <source>
        <dbReference type="EMBL" id="VYT27578.1"/>
    </source>
</evidence>
<comment type="subcellular location">
    <subcellularLocation>
        <location evidence="1 7">Cell membrane</location>
        <topology evidence="1 7">Multi-pass membrane protein</topology>
    </subcellularLocation>
</comment>
<feature type="transmembrane region" description="Helical" evidence="7">
    <location>
        <begin position="7"/>
        <end position="28"/>
    </location>
</feature>